<dbReference type="AlphaFoldDB" id="A0A0H3BLF3"/>
<name>A0A0H3BLF3_TREPS</name>
<proteinExistence type="inferred from homology"/>
<comment type="similarity">
    <text evidence="2 7">Belongs to the DedA family.</text>
</comment>
<accession>A0A0H3BLF3</accession>
<reference evidence="9 10" key="1">
    <citation type="journal article" date="2008" name="BMC Microbiol.">
        <title>Complete genome sequence of Treponema pallidum ssp. pallidum strain SS14 determined with oligonucleotide arrays.</title>
        <authorList>
            <person name="Matejkova P."/>
            <person name="Strouhal M."/>
            <person name="Smajs D."/>
            <person name="Norris S.J."/>
            <person name="Palzkill T."/>
            <person name="Petrosino J.F."/>
            <person name="Sodergren E."/>
            <person name="Norton J.E."/>
            <person name="Singh J."/>
            <person name="Richmond T.A."/>
            <person name="Molla M.N."/>
            <person name="Albert T.J."/>
            <person name="Weinstock G.M."/>
        </authorList>
    </citation>
    <scope>NUCLEOTIDE SEQUENCE [LARGE SCALE GENOMIC DNA]</scope>
    <source>
        <strain evidence="9 10">SS14</strain>
    </source>
</reference>
<evidence type="ECO:0000313" key="9">
    <source>
        <dbReference type="EMBL" id="ACD71197.1"/>
    </source>
</evidence>
<feature type="transmembrane region" description="Helical" evidence="7">
    <location>
        <begin position="12"/>
        <end position="33"/>
    </location>
</feature>
<dbReference type="PANTHER" id="PTHR30353">
    <property type="entry name" value="INNER MEMBRANE PROTEIN DEDA-RELATED"/>
    <property type="match status" value="1"/>
</dbReference>
<dbReference type="PANTHER" id="PTHR30353:SF15">
    <property type="entry name" value="INNER MEMBRANE PROTEIN YABI"/>
    <property type="match status" value="1"/>
</dbReference>
<evidence type="ECO:0000256" key="5">
    <source>
        <dbReference type="ARBA" id="ARBA00022989"/>
    </source>
</evidence>
<dbReference type="PATRIC" id="fig|455434.6.peg.768"/>
<gene>
    <name evidence="9" type="primary">dedA</name>
    <name evidence="9" type="ordered locus">TPASS_0779</name>
</gene>
<evidence type="ECO:0000256" key="3">
    <source>
        <dbReference type="ARBA" id="ARBA00022475"/>
    </source>
</evidence>
<dbReference type="EMBL" id="CP000805">
    <property type="protein sequence ID" value="ACD71197.1"/>
    <property type="molecule type" value="Genomic_DNA"/>
</dbReference>
<evidence type="ECO:0000256" key="1">
    <source>
        <dbReference type="ARBA" id="ARBA00004651"/>
    </source>
</evidence>
<evidence type="ECO:0000256" key="2">
    <source>
        <dbReference type="ARBA" id="ARBA00010792"/>
    </source>
</evidence>
<dbReference type="InterPro" id="IPR032816">
    <property type="entry name" value="VTT_dom"/>
</dbReference>
<evidence type="ECO:0000256" key="6">
    <source>
        <dbReference type="ARBA" id="ARBA00023136"/>
    </source>
</evidence>
<evidence type="ECO:0000259" key="8">
    <source>
        <dbReference type="Pfam" id="PF09335"/>
    </source>
</evidence>
<dbReference type="KEGG" id="tpp:TPASS_0779"/>
<keyword evidence="4 7" id="KW-0812">Transmembrane</keyword>
<evidence type="ECO:0000256" key="7">
    <source>
        <dbReference type="RuleBase" id="RU367016"/>
    </source>
</evidence>
<feature type="transmembrane region" description="Helical" evidence="7">
    <location>
        <begin position="53"/>
        <end position="74"/>
    </location>
</feature>
<dbReference type="Pfam" id="PF09335">
    <property type="entry name" value="VTT_dom"/>
    <property type="match status" value="1"/>
</dbReference>
<feature type="domain" description="VTT" evidence="8">
    <location>
        <begin position="57"/>
        <end position="157"/>
    </location>
</feature>
<dbReference type="Proteomes" id="UP000001202">
    <property type="component" value="Chromosome"/>
</dbReference>
<dbReference type="GO" id="GO:0005886">
    <property type="term" value="C:plasma membrane"/>
    <property type="evidence" value="ECO:0007669"/>
    <property type="project" value="UniProtKB-SubCell"/>
</dbReference>
<organism evidence="9 10">
    <name type="scientific">Treponema pallidum subsp. pallidum (strain SS14)</name>
    <dbReference type="NCBI Taxonomy" id="455434"/>
    <lineage>
        <taxon>Bacteria</taxon>
        <taxon>Pseudomonadati</taxon>
        <taxon>Spirochaetota</taxon>
        <taxon>Spirochaetia</taxon>
        <taxon>Spirochaetales</taxon>
        <taxon>Treponemataceae</taxon>
        <taxon>Treponema</taxon>
    </lineage>
</organism>
<protein>
    <submittedName>
        <fullName evidence="9">Protein DedA</fullName>
    </submittedName>
</protein>
<evidence type="ECO:0000256" key="4">
    <source>
        <dbReference type="ARBA" id="ARBA00022692"/>
    </source>
</evidence>
<evidence type="ECO:0000313" key="10">
    <source>
        <dbReference type="Proteomes" id="UP000001202"/>
    </source>
</evidence>
<dbReference type="GeneID" id="93876545"/>
<keyword evidence="5 7" id="KW-1133">Transmembrane helix</keyword>
<keyword evidence="6 7" id="KW-0472">Membrane</keyword>
<feature type="transmembrane region" description="Helical" evidence="7">
    <location>
        <begin position="168"/>
        <end position="189"/>
    </location>
</feature>
<keyword evidence="3 7" id="KW-1003">Cell membrane</keyword>
<sequence>MVHTLFSWVSAHIHSLPMVVFVSLLLAGVHVPVSEDALIVMSALVCRQDGASVPSFLGALYAGALISDYAVYFWGYLLQQGALRVAALERTLASCRAQKIVTLLSRYGLWVYVLARFVPFGVRNVVSLTSGFVRVPFVRFACYDALAAACSISVLFWMTYFLGSVQRISLKVFAVVILPLSVLGIRVLIGRRQKTTGDGVRITHDDVQTNVGVR</sequence>
<dbReference type="InterPro" id="IPR032818">
    <property type="entry name" value="DedA-like"/>
</dbReference>
<dbReference type="RefSeq" id="WP_010882224.1">
    <property type="nucleotide sequence ID" value="NC_010741.1"/>
</dbReference>
<comment type="subcellular location">
    <subcellularLocation>
        <location evidence="1 7">Cell membrane</location>
        <topology evidence="1 7">Multi-pass membrane protein</topology>
    </subcellularLocation>
</comment>
<feature type="transmembrane region" description="Helical" evidence="7">
    <location>
        <begin position="140"/>
        <end position="162"/>
    </location>
</feature>